<keyword evidence="5" id="KW-1185">Reference proteome</keyword>
<feature type="compositionally biased region" description="Low complexity" evidence="2">
    <location>
        <begin position="135"/>
        <end position="151"/>
    </location>
</feature>
<proteinExistence type="predicted"/>
<feature type="region of interest" description="Disordered" evidence="2">
    <location>
        <begin position="135"/>
        <end position="174"/>
    </location>
</feature>
<dbReference type="GO" id="GO:0003676">
    <property type="term" value="F:nucleic acid binding"/>
    <property type="evidence" value="ECO:0007669"/>
    <property type="project" value="InterPro"/>
</dbReference>
<sequence>MVSSMVNDSENPTHNHTPTHRQPQAPPNDNQPPQFQIPNNLLLLNIYLDRHNYAHSKALILPSICAHGLEDQELAMYILGGVGPKYKIVVVFLTARVDALTLGEVQYMLQNQEMRIEQNQSFSLDLPQANFAQVQNRGSSNGRGQSSSQGNYHGCGQPSNQGNTNGPSRDASNGRGRGTCLVCQICGKIGHLAYKCYHRYDLEPANQNSNPGSNNNHPSSAV</sequence>
<name>A0A803NJA9_CANSA</name>
<accession>A0A803NJA9</accession>
<feature type="compositionally biased region" description="Polar residues" evidence="2">
    <location>
        <begin position="1"/>
        <end position="16"/>
    </location>
</feature>
<dbReference type="EnsemblPlants" id="evm.model.01.1987">
    <property type="protein sequence ID" value="cds.evm.model.01.1987"/>
    <property type="gene ID" value="evm.TU.01.1987"/>
</dbReference>
<reference evidence="4" key="1">
    <citation type="submission" date="2018-11" db="EMBL/GenBank/DDBJ databases">
        <authorList>
            <person name="Grassa J C."/>
        </authorList>
    </citation>
    <scope>NUCLEOTIDE SEQUENCE [LARGE SCALE GENOMIC DNA]</scope>
</reference>
<evidence type="ECO:0000313" key="5">
    <source>
        <dbReference type="Proteomes" id="UP000596661"/>
    </source>
</evidence>
<keyword evidence="1" id="KW-0863">Zinc-finger</keyword>
<keyword evidence="1" id="KW-0479">Metal-binding</keyword>
<dbReference type="EMBL" id="UZAU01000054">
    <property type="status" value="NOT_ANNOTATED_CDS"/>
    <property type="molecule type" value="Genomic_DNA"/>
</dbReference>
<keyword evidence="1" id="KW-0862">Zinc</keyword>
<dbReference type="Gramene" id="evm.model.01.1987">
    <property type="protein sequence ID" value="cds.evm.model.01.1987"/>
    <property type="gene ID" value="evm.TU.01.1987"/>
</dbReference>
<dbReference type="GO" id="GO:0008270">
    <property type="term" value="F:zinc ion binding"/>
    <property type="evidence" value="ECO:0007669"/>
    <property type="project" value="UniProtKB-KW"/>
</dbReference>
<evidence type="ECO:0000313" key="4">
    <source>
        <dbReference type="EnsemblPlants" id="cds.evm.model.01.1987"/>
    </source>
</evidence>
<organism evidence="4 5">
    <name type="scientific">Cannabis sativa</name>
    <name type="common">Hemp</name>
    <name type="synonym">Marijuana</name>
    <dbReference type="NCBI Taxonomy" id="3483"/>
    <lineage>
        <taxon>Eukaryota</taxon>
        <taxon>Viridiplantae</taxon>
        <taxon>Streptophyta</taxon>
        <taxon>Embryophyta</taxon>
        <taxon>Tracheophyta</taxon>
        <taxon>Spermatophyta</taxon>
        <taxon>Magnoliopsida</taxon>
        <taxon>eudicotyledons</taxon>
        <taxon>Gunneridae</taxon>
        <taxon>Pentapetalae</taxon>
        <taxon>rosids</taxon>
        <taxon>fabids</taxon>
        <taxon>Rosales</taxon>
        <taxon>Cannabaceae</taxon>
        <taxon>Cannabis</taxon>
    </lineage>
</organism>
<feature type="compositionally biased region" description="Polar residues" evidence="2">
    <location>
        <begin position="157"/>
        <end position="171"/>
    </location>
</feature>
<evidence type="ECO:0000259" key="3">
    <source>
        <dbReference type="PROSITE" id="PS50158"/>
    </source>
</evidence>
<evidence type="ECO:0000256" key="2">
    <source>
        <dbReference type="SAM" id="MobiDB-lite"/>
    </source>
</evidence>
<dbReference type="InterPro" id="IPR036875">
    <property type="entry name" value="Znf_CCHC_sf"/>
</dbReference>
<dbReference type="PANTHER" id="PTHR47481">
    <property type="match status" value="1"/>
</dbReference>
<dbReference type="Proteomes" id="UP000596661">
    <property type="component" value="Chromosome 1"/>
</dbReference>
<reference evidence="4" key="2">
    <citation type="submission" date="2021-03" db="UniProtKB">
        <authorList>
            <consortium name="EnsemblPlants"/>
        </authorList>
    </citation>
    <scope>IDENTIFICATION</scope>
</reference>
<feature type="domain" description="CCHC-type" evidence="3">
    <location>
        <begin position="183"/>
        <end position="196"/>
    </location>
</feature>
<dbReference type="SUPFAM" id="SSF57756">
    <property type="entry name" value="Retrovirus zinc finger-like domains"/>
    <property type="match status" value="1"/>
</dbReference>
<dbReference type="PROSITE" id="PS50158">
    <property type="entry name" value="ZF_CCHC"/>
    <property type="match status" value="1"/>
</dbReference>
<dbReference type="InterPro" id="IPR001878">
    <property type="entry name" value="Znf_CCHC"/>
</dbReference>
<protein>
    <recommendedName>
        <fullName evidence="3">CCHC-type domain-containing protein</fullName>
    </recommendedName>
</protein>
<evidence type="ECO:0000256" key="1">
    <source>
        <dbReference type="PROSITE-ProRule" id="PRU00047"/>
    </source>
</evidence>
<dbReference type="AlphaFoldDB" id="A0A803NJA9"/>
<dbReference type="PANTHER" id="PTHR47481:SF22">
    <property type="entry name" value="RETROTRANSPOSON GAG DOMAIN-CONTAINING PROTEIN"/>
    <property type="match status" value="1"/>
</dbReference>
<feature type="region of interest" description="Disordered" evidence="2">
    <location>
        <begin position="1"/>
        <end position="34"/>
    </location>
</feature>